<keyword evidence="3" id="KW-1185">Reference proteome</keyword>
<reference evidence="2" key="1">
    <citation type="submission" date="2013-11" db="EMBL/GenBank/DDBJ databases">
        <title>Genome sequence of the fusiform rust pathogen reveals effectors for host alternation and coevolution with pine.</title>
        <authorList>
            <consortium name="DOE Joint Genome Institute"/>
            <person name="Smith K."/>
            <person name="Pendleton A."/>
            <person name="Kubisiak T."/>
            <person name="Anderson C."/>
            <person name="Salamov A."/>
            <person name="Aerts A."/>
            <person name="Riley R."/>
            <person name="Clum A."/>
            <person name="Lindquist E."/>
            <person name="Ence D."/>
            <person name="Campbell M."/>
            <person name="Kronenberg Z."/>
            <person name="Feau N."/>
            <person name="Dhillon B."/>
            <person name="Hamelin R."/>
            <person name="Burleigh J."/>
            <person name="Smith J."/>
            <person name="Yandell M."/>
            <person name="Nelson C."/>
            <person name="Grigoriev I."/>
            <person name="Davis J."/>
        </authorList>
    </citation>
    <scope>NUCLEOTIDE SEQUENCE</scope>
    <source>
        <strain evidence="2">G11</strain>
    </source>
</reference>
<feature type="compositionally biased region" description="Basic and acidic residues" evidence="1">
    <location>
        <begin position="353"/>
        <end position="363"/>
    </location>
</feature>
<feature type="compositionally biased region" description="Polar residues" evidence="1">
    <location>
        <begin position="591"/>
        <end position="601"/>
    </location>
</feature>
<protein>
    <submittedName>
        <fullName evidence="2">Uncharacterized protein</fullName>
    </submittedName>
</protein>
<evidence type="ECO:0000313" key="2">
    <source>
        <dbReference type="EMBL" id="KAG0144363.1"/>
    </source>
</evidence>
<dbReference type="EMBL" id="MU167297">
    <property type="protein sequence ID" value="KAG0144363.1"/>
    <property type="molecule type" value="Genomic_DNA"/>
</dbReference>
<comment type="caution">
    <text evidence="2">The sequence shown here is derived from an EMBL/GenBank/DDBJ whole genome shotgun (WGS) entry which is preliminary data.</text>
</comment>
<feature type="region of interest" description="Disordered" evidence="1">
    <location>
        <begin position="483"/>
        <end position="553"/>
    </location>
</feature>
<dbReference type="OrthoDB" id="10451341at2759"/>
<feature type="region of interest" description="Disordered" evidence="1">
    <location>
        <begin position="296"/>
        <end position="327"/>
    </location>
</feature>
<feature type="compositionally biased region" description="Basic and acidic residues" evidence="1">
    <location>
        <begin position="675"/>
        <end position="704"/>
    </location>
</feature>
<evidence type="ECO:0000256" key="1">
    <source>
        <dbReference type="SAM" id="MobiDB-lite"/>
    </source>
</evidence>
<feature type="region of interest" description="Disordered" evidence="1">
    <location>
        <begin position="339"/>
        <end position="363"/>
    </location>
</feature>
<feature type="compositionally biased region" description="Polar residues" evidence="1">
    <location>
        <begin position="617"/>
        <end position="628"/>
    </location>
</feature>
<dbReference type="Proteomes" id="UP000886653">
    <property type="component" value="Unassembled WGS sequence"/>
</dbReference>
<organism evidence="2 3">
    <name type="scientific">Cronartium quercuum f. sp. fusiforme G11</name>
    <dbReference type="NCBI Taxonomy" id="708437"/>
    <lineage>
        <taxon>Eukaryota</taxon>
        <taxon>Fungi</taxon>
        <taxon>Dikarya</taxon>
        <taxon>Basidiomycota</taxon>
        <taxon>Pucciniomycotina</taxon>
        <taxon>Pucciniomycetes</taxon>
        <taxon>Pucciniales</taxon>
        <taxon>Coleosporiaceae</taxon>
        <taxon>Cronartium</taxon>
    </lineage>
</organism>
<accession>A0A9P6NHX8</accession>
<evidence type="ECO:0000313" key="3">
    <source>
        <dbReference type="Proteomes" id="UP000886653"/>
    </source>
</evidence>
<feature type="compositionally biased region" description="Basic residues" evidence="1">
    <location>
        <begin position="603"/>
        <end position="616"/>
    </location>
</feature>
<feature type="compositionally biased region" description="Basic and acidic residues" evidence="1">
    <location>
        <begin position="492"/>
        <end position="509"/>
    </location>
</feature>
<feature type="region of interest" description="Disordered" evidence="1">
    <location>
        <begin position="568"/>
        <end position="658"/>
    </location>
</feature>
<dbReference type="AlphaFoldDB" id="A0A9P6NHX8"/>
<feature type="region of interest" description="Disordered" evidence="1">
    <location>
        <begin position="671"/>
        <end position="748"/>
    </location>
</feature>
<gene>
    <name evidence="2" type="ORF">CROQUDRAFT_709842</name>
</gene>
<name>A0A9P6NHX8_9BASI</name>
<proteinExistence type="predicted"/>
<feature type="compositionally biased region" description="Polar residues" evidence="1">
    <location>
        <begin position="636"/>
        <end position="657"/>
    </location>
</feature>
<sequence>MFSSKCFRYSWNFCDSVIFFLSLSIGASGLLITNRLPLEPGEERYLYYSSFQGIAEDRVSYYQPPIWEPPLQPLAVVPYTPPPFPPAASQGFQQYHYGETSGPQHLQPIPPQTYHPHGVDFNVLGFVHHSMVPGVQQNQPRFSPNYYTHGFDSNGLEAIHNSGMLRRLQTNQPFFIATNFPQVFNANGPEFTYPSVIPGAQQHQLIASLKDNNYWSNHAPYGYSGAPAPPIIWLPGNYYNYLPNHAPYGYVEAPDPPRTRPPENYNNFWSNHTPYRYAEAPAPPRTQLPGIYNSYRPNHAPDRYAEAPAPPRTRPPRNYKNINPHFGEKMDRKKGVIIREKKWNSSPQVTEPNRSEKSPAADDIKVQIKDLPKRESEGPDFHQGKYISSGSGDVSEYYKSQLIDEKKTEALEKLSGFEKEAEQIDGHVPKTTIIQPVYSLIQSSPSKVNTIHPGIIQEADSFSPKGFNLTPFLTEKNGCLSEEAKVTQTSTHSKDEGGKQSHVENDSDHQNQIPEVDVPEQATHSSELDMTSEKRMSTTQNEEVSALPVLTKEERMVQNNLPEFIQNAASSKKDVSEIPMNSSGEVEAQEPTASKSWNFVQGRQRKKVKKALKRKTNSLNLHSGSASTGFPGISGTEGQTNADSIQNEELSGSSKAHLNTFDHSKLVKNNLQSSKVEEKHVPVDSSIDKTSVEKEELEYSKPKPYESINHNLTIDRSQKSAKQKRKGKKKGSKSMKTENTALGKKTANTKDPILPKAFELYSLPELHDDVSEDVKLRIYILMAKFFKLEDRSQFLKVNLDVEAYRQISTSDSDTKFAQLDRQIPFFSVHLTGRCGFPEAKRRIWAFHIQVMQEHIIEKWEMEKGTASIAVQNVAKLLRVHERWPVFYDTNPKKWDQINAALNNLDETQQKQLSNFLEPEEQQRRIATMFTRKQTELLKYEEWIDEHLMKSLMRQGVSPCILNEIGACLDLGDPNWVRQPRSREDYRKVATRLHLLMFGSIPQQPNIHTMESHRWYESPVRMYLLSNEVTSIRFETRLKILAQSCLRIRYTFEQLFSKVVSFPDELKTKERLTSYVKQTTPNAVVYDS</sequence>
<feature type="compositionally biased region" description="Basic residues" evidence="1">
    <location>
        <begin position="719"/>
        <end position="733"/>
    </location>
</feature>